<name>A0AA95KHJ2_9GAMM</name>
<dbReference type="Proteomes" id="UP001300672">
    <property type="component" value="Chromosome"/>
</dbReference>
<feature type="transmembrane region" description="Helical" evidence="1">
    <location>
        <begin position="20"/>
        <end position="42"/>
    </location>
</feature>
<dbReference type="EMBL" id="CP124755">
    <property type="protein sequence ID" value="WGZ90330.1"/>
    <property type="molecule type" value="Genomic_DNA"/>
</dbReference>
<gene>
    <name evidence="2" type="ORF">QJT80_12680</name>
</gene>
<dbReference type="KEGG" id="tdu:QJT80_12680"/>
<feature type="transmembrane region" description="Helical" evidence="1">
    <location>
        <begin position="89"/>
        <end position="109"/>
    </location>
</feature>
<keyword evidence="1" id="KW-0812">Transmembrane</keyword>
<keyword evidence="1" id="KW-0472">Membrane</keyword>
<reference evidence="2" key="1">
    <citation type="journal article" date="2023" name="Int. J. Mol. Sci.">
        <title>Metagenomics Revealed a New Genus 'Candidatus Thiocaldithrix dubininis' gen. nov., sp. nov. and a New Species 'Candidatus Thiothrix putei' sp. nov. in the Family Thiotrichaceae, Some Members of Which Have Traits of Both Na+- and H+-Motive Energetics.</title>
        <authorList>
            <person name="Ravin N.V."/>
            <person name="Muntyan M.S."/>
            <person name="Smolyakov D.D."/>
            <person name="Rudenko T.S."/>
            <person name="Beletsky A.V."/>
            <person name="Mardanov A.V."/>
            <person name="Grabovich M.Y."/>
        </authorList>
    </citation>
    <scope>NUCLEOTIDE SEQUENCE</scope>
    <source>
        <strain evidence="2">GKL-01</strain>
    </source>
</reference>
<dbReference type="AlphaFoldDB" id="A0AA95KHJ2"/>
<proteinExistence type="predicted"/>
<keyword evidence="1" id="KW-1133">Transmembrane helix</keyword>
<accession>A0AA95KHJ2</accession>
<evidence type="ECO:0000313" key="2">
    <source>
        <dbReference type="EMBL" id="WGZ90330.1"/>
    </source>
</evidence>
<feature type="transmembrane region" description="Helical" evidence="1">
    <location>
        <begin position="49"/>
        <end position="69"/>
    </location>
</feature>
<evidence type="ECO:0000256" key="1">
    <source>
        <dbReference type="SAM" id="Phobius"/>
    </source>
</evidence>
<reference evidence="2" key="2">
    <citation type="submission" date="2023-04" db="EMBL/GenBank/DDBJ databases">
        <authorList>
            <person name="Beletskiy A.V."/>
            <person name="Mardanov A.V."/>
            <person name="Ravin N.V."/>
        </authorList>
    </citation>
    <scope>NUCLEOTIDE SEQUENCE</scope>
    <source>
        <strain evidence="2">GKL-01</strain>
    </source>
</reference>
<organism evidence="2">
    <name type="scientific">Candidatus Thiocaldithrix dubininis</name>
    <dbReference type="NCBI Taxonomy" id="3080823"/>
    <lineage>
        <taxon>Bacteria</taxon>
        <taxon>Pseudomonadati</taxon>
        <taxon>Pseudomonadota</taxon>
        <taxon>Gammaproteobacteria</taxon>
        <taxon>Thiotrichales</taxon>
        <taxon>Thiotrichaceae</taxon>
        <taxon>Candidatus Thiocaldithrix</taxon>
    </lineage>
</organism>
<protein>
    <submittedName>
        <fullName evidence="2">Uncharacterized protein</fullName>
    </submittedName>
</protein>
<sequence>MMPQVYQYKRWQQVLFWVSWLGLLIPGYFLLSGFGLLGNLVLHGYTDSIDWVLACIFGLAALLLLWMAYKSYYTFQAHQTPFKWLILNIWGTGLLIPFAVFLGSVVALWKLTSYP</sequence>